<sequence length="399" mass="43769">MSLASLGYSYNVLPSRCSSLLSPRTTGLAKEAAPSFLLPPATRRFALPLPAATMEQVDVESPTWRSEKRWMERGSTLRVVMLLLLWYSTSVLASITTKEILMRFPYPITVAMVQQAVAAFCGWCTAQMERRGALRDWRLHLRTFAPVAIPLVVALISYRWALMATTVAFTSTVKTLGPVFTVVFARLMLQERLSARQYSSVVPVVLGVAITTITEAEFIFVGFVAAIISTAAQALQTVVSKHVSKSELFCLAAVYAFLLLLPLSLVIEVWRITPMTRVNARSTCKWLAINGVVSFLNQYTGLSVLDAMHSPLSHALANVMKRAVVITAAMIYAARPVSPLHTFGVVLSVFGTMIYQKLDEAGRGASRCDYELVPTIRMSSSIELGIESPSPRDGIPGRS</sequence>
<reference evidence="7 8" key="1">
    <citation type="journal article" date="2024" name="Science">
        <title>Giant polyketide synthase enzymes in the biosynthesis of giant marine polyether toxins.</title>
        <authorList>
            <person name="Fallon T.R."/>
            <person name="Shende V.V."/>
            <person name="Wierzbicki I.H."/>
            <person name="Pendleton A.L."/>
            <person name="Watervoot N.F."/>
            <person name="Auber R.P."/>
            <person name="Gonzalez D.J."/>
            <person name="Wisecaver J.H."/>
            <person name="Moore B.S."/>
        </authorList>
    </citation>
    <scope>NUCLEOTIDE SEQUENCE [LARGE SCALE GENOMIC DNA]</scope>
    <source>
        <strain evidence="7 8">12B1</strain>
    </source>
</reference>
<keyword evidence="4 5" id="KW-0472">Membrane</keyword>
<evidence type="ECO:0000259" key="6">
    <source>
        <dbReference type="Pfam" id="PF03151"/>
    </source>
</evidence>
<dbReference type="GO" id="GO:0016020">
    <property type="term" value="C:membrane"/>
    <property type="evidence" value="ECO:0007669"/>
    <property type="project" value="UniProtKB-SubCell"/>
</dbReference>
<dbReference type="InterPro" id="IPR037185">
    <property type="entry name" value="EmrE-like"/>
</dbReference>
<evidence type="ECO:0000256" key="5">
    <source>
        <dbReference type="SAM" id="Phobius"/>
    </source>
</evidence>
<feature type="transmembrane region" description="Helical" evidence="5">
    <location>
        <begin position="248"/>
        <end position="267"/>
    </location>
</feature>
<keyword evidence="8" id="KW-1185">Reference proteome</keyword>
<dbReference type="EMBL" id="JBGBPQ010000002">
    <property type="protein sequence ID" value="KAL1528564.1"/>
    <property type="molecule type" value="Genomic_DNA"/>
</dbReference>
<feature type="domain" description="Sugar phosphate transporter" evidence="6">
    <location>
        <begin position="78"/>
        <end position="355"/>
    </location>
</feature>
<evidence type="ECO:0000313" key="7">
    <source>
        <dbReference type="EMBL" id="KAL1528564.1"/>
    </source>
</evidence>
<gene>
    <name evidence="7" type="ORF">AB1Y20_009906</name>
</gene>
<name>A0AB34K7V9_PRYPA</name>
<dbReference type="InterPro" id="IPR004853">
    <property type="entry name" value="Sugar_P_trans_dom"/>
</dbReference>
<dbReference type="Proteomes" id="UP001515480">
    <property type="component" value="Unassembled WGS sequence"/>
</dbReference>
<dbReference type="AlphaFoldDB" id="A0AB34K7V9"/>
<keyword evidence="3 5" id="KW-1133">Transmembrane helix</keyword>
<feature type="transmembrane region" description="Helical" evidence="5">
    <location>
        <begin position="75"/>
        <end position="96"/>
    </location>
</feature>
<evidence type="ECO:0000313" key="8">
    <source>
        <dbReference type="Proteomes" id="UP001515480"/>
    </source>
</evidence>
<keyword evidence="2 5" id="KW-0812">Transmembrane</keyword>
<evidence type="ECO:0000256" key="3">
    <source>
        <dbReference type="ARBA" id="ARBA00022989"/>
    </source>
</evidence>
<accession>A0AB34K7V9</accession>
<evidence type="ECO:0000256" key="2">
    <source>
        <dbReference type="ARBA" id="ARBA00022692"/>
    </source>
</evidence>
<comment type="caution">
    <text evidence="7">The sequence shown here is derived from an EMBL/GenBank/DDBJ whole genome shotgun (WGS) entry which is preliminary data.</text>
</comment>
<feature type="transmembrane region" description="Helical" evidence="5">
    <location>
        <begin position="201"/>
        <end position="228"/>
    </location>
</feature>
<evidence type="ECO:0000256" key="1">
    <source>
        <dbReference type="ARBA" id="ARBA00004141"/>
    </source>
</evidence>
<dbReference type="PANTHER" id="PTHR11132">
    <property type="entry name" value="SOLUTE CARRIER FAMILY 35"/>
    <property type="match status" value="1"/>
</dbReference>
<evidence type="ECO:0000256" key="4">
    <source>
        <dbReference type="ARBA" id="ARBA00023136"/>
    </source>
</evidence>
<proteinExistence type="predicted"/>
<feature type="transmembrane region" description="Helical" evidence="5">
    <location>
        <begin position="167"/>
        <end position="189"/>
    </location>
</feature>
<dbReference type="Pfam" id="PF03151">
    <property type="entry name" value="TPT"/>
    <property type="match status" value="1"/>
</dbReference>
<feature type="transmembrane region" description="Helical" evidence="5">
    <location>
        <begin position="139"/>
        <end position="161"/>
    </location>
</feature>
<dbReference type="SUPFAM" id="SSF103481">
    <property type="entry name" value="Multidrug resistance efflux transporter EmrE"/>
    <property type="match status" value="1"/>
</dbReference>
<feature type="transmembrane region" description="Helical" evidence="5">
    <location>
        <begin position="108"/>
        <end position="127"/>
    </location>
</feature>
<comment type="subcellular location">
    <subcellularLocation>
        <location evidence="1">Membrane</location>
        <topology evidence="1">Multi-pass membrane protein</topology>
    </subcellularLocation>
</comment>
<protein>
    <recommendedName>
        <fullName evidence="6">Sugar phosphate transporter domain-containing protein</fullName>
    </recommendedName>
</protein>
<dbReference type="InterPro" id="IPR050186">
    <property type="entry name" value="TPT_transporter"/>
</dbReference>
<organism evidence="7 8">
    <name type="scientific">Prymnesium parvum</name>
    <name type="common">Toxic golden alga</name>
    <dbReference type="NCBI Taxonomy" id="97485"/>
    <lineage>
        <taxon>Eukaryota</taxon>
        <taxon>Haptista</taxon>
        <taxon>Haptophyta</taxon>
        <taxon>Prymnesiophyceae</taxon>
        <taxon>Prymnesiales</taxon>
        <taxon>Prymnesiaceae</taxon>
        <taxon>Prymnesium</taxon>
    </lineage>
</organism>